<gene>
    <name evidence="2" type="ORF">HXK21_03255</name>
</gene>
<dbReference type="EMBL" id="JABZGR010000006">
    <property type="protein sequence ID" value="MBF0970048.1"/>
    <property type="molecule type" value="Genomic_DNA"/>
</dbReference>
<sequence>MFTPAEFDAIRAYEDRDLGATIKTLFADEAFRGVLQSLFPNQSLPLLEKQLSSYTSILEFQKNFIHGLVTQLIQKTGNGLTLDISALTNREMPYTYISNHRDIILDSALLDILLINAEFPQTVEIAIGDNLLVYPWIKHIVRLNKAFIVQRSLSLREMLSASKLMSRYMHFVISQKKNPIWIAQREGRAKDGNDRTQEAVLKMIAMGGEGTVAGRLKTMHIVPLAISYEFDPCDFLKAKEFQMKRDNPAYKKTRADDLINMQTGLAGYKGRIHYACAPCLDEWIAKQEGLSNAEFFVATARRLDEEIYRNYRLYPNNFVALDLLNDGKDYATHYSEEDKTSFKQYIRQQIDKIDLPNKDEAFLRERLLEMYANPAKNQLAVYKI</sequence>
<name>A0A929WZQ9_9BACT</name>
<dbReference type="GO" id="GO:0042840">
    <property type="term" value="P:D-glucuronate catabolic process"/>
    <property type="evidence" value="ECO:0007669"/>
    <property type="project" value="TreeGrafter"/>
</dbReference>
<dbReference type="Proteomes" id="UP000704068">
    <property type="component" value="Unassembled WGS sequence"/>
</dbReference>
<dbReference type="PANTHER" id="PTHR30068">
    <property type="entry name" value="URONATE ISOMERASE"/>
    <property type="match status" value="1"/>
</dbReference>
<evidence type="ECO:0000259" key="1">
    <source>
        <dbReference type="Pfam" id="PF01553"/>
    </source>
</evidence>
<keyword evidence="2" id="KW-0808">Transferase</keyword>
<evidence type="ECO:0000313" key="2">
    <source>
        <dbReference type="EMBL" id="MBF0970048.1"/>
    </source>
</evidence>
<reference evidence="2" key="1">
    <citation type="submission" date="2020-04" db="EMBL/GenBank/DDBJ databases">
        <title>Deep metagenomics examines the oral microbiome during advanced dental caries in children, revealing novel taxa and co-occurrences with host molecules.</title>
        <authorList>
            <person name="Baker J.L."/>
            <person name="Morton J.T."/>
            <person name="Dinis M."/>
            <person name="Alvarez R."/>
            <person name="Tran N.C."/>
            <person name="Knight R."/>
            <person name="Edlund A."/>
        </authorList>
    </citation>
    <scope>NUCLEOTIDE SEQUENCE</scope>
    <source>
        <strain evidence="2">JCVI_34_bin.1</strain>
    </source>
</reference>
<dbReference type="GO" id="GO:0016746">
    <property type="term" value="F:acyltransferase activity"/>
    <property type="evidence" value="ECO:0007669"/>
    <property type="project" value="UniProtKB-KW"/>
</dbReference>
<protein>
    <submittedName>
        <fullName evidence="2">1-acyl-sn-glycerol-3-phosphate acyltransferase</fullName>
    </submittedName>
</protein>
<comment type="caution">
    <text evidence="2">The sequence shown here is derived from an EMBL/GenBank/DDBJ whole genome shotgun (WGS) entry which is preliminary data.</text>
</comment>
<evidence type="ECO:0000313" key="3">
    <source>
        <dbReference type="Proteomes" id="UP000704068"/>
    </source>
</evidence>
<feature type="domain" description="Phospholipid/glycerol acyltransferase" evidence="1">
    <location>
        <begin position="90"/>
        <end position="227"/>
    </location>
</feature>
<keyword evidence="2" id="KW-0012">Acyltransferase</keyword>
<dbReference type="Pfam" id="PF01553">
    <property type="entry name" value="Acyltransferase"/>
    <property type="match status" value="1"/>
</dbReference>
<dbReference type="InterPro" id="IPR002123">
    <property type="entry name" value="Plipid/glycerol_acylTrfase"/>
</dbReference>
<dbReference type="AlphaFoldDB" id="A0A929WZQ9"/>
<accession>A0A929WZQ9</accession>
<dbReference type="GO" id="GO:0019698">
    <property type="term" value="P:D-galacturonate catabolic process"/>
    <property type="evidence" value="ECO:0007669"/>
    <property type="project" value="TreeGrafter"/>
</dbReference>
<dbReference type="PANTHER" id="PTHR30068:SF3">
    <property type="entry name" value="PHOSPHOLIPID_GLYCEROL ACYLTRANSFERASE DOMAIN-CONTAINING PROTEIN"/>
    <property type="match status" value="1"/>
</dbReference>
<organism evidence="2 3">
    <name type="scientific">Alloprevotella tannerae</name>
    <dbReference type="NCBI Taxonomy" id="76122"/>
    <lineage>
        <taxon>Bacteria</taxon>
        <taxon>Pseudomonadati</taxon>
        <taxon>Bacteroidota</taxon>
        <taxon>Bacteroidia</taxon>
        <taxon>Bacteroidales</taxon>
        <taxon>Prevotellaceae</taxon>
        <taxon>Alloprevotella</taxon>
    </lineage>
</organism>
<dbReference type="RefSeq" id="WP_303763247.1">
    <property type="nucleotide sequence ID" value="NZ_JABZGR010000006.1"/>
</dbReference>
<proteinExistence type="predicted"/>